<evidence type="ECO:0000313" key="2">
    <source>
        <dbReference type="EMBL" id="MBC5864520.1"/>
    </source>
</evidence>
<dbReference type="Proteomes" id="UP000621670">
    <property type="component" value="Unassembled WGS sequence"/>
</dbReference>
<gene>
    <name evidence="2" type="ORF">H8R26_13925</name>
</gene>
<comment type="caution">
    <text evidence="2">The sequence shown here is derived from an EMBL/GenBank/DDBJ whole genome shotgun (WGS) entry which is preliminary data.</text>
</comment>
<dbReference type="EMBL" id="JACRUM010000009">
    <property type="protein sequence ID" value="MBC5864520.1"/>
    <property type="molecule type" value="Genomic_DNA"/>
</dbReference>
<proteinExistence type="predicted"/>
<evidence type="ECO:0000256" key="1">
    <source>
        <dbReference type="SAM" id="SignalP"/>
    </source>
</evidence>
<keyword evidence="3" id="KW-1185">Reference proteome</keyword>
<accession>A0ABR7JJM0</accession>
<feature type="signal peptide" evidence="1">
    <location>
        <begin position="1"/>
        <end position="19"/>
    </location>
</feature>
<name>A0ABR7JJM0_9FLAO</name>
<feature type="chain" id="PRO_5046742505" evidence="1">
    <location>
        <begin position="20"/>
        <end position="178"/>
    </location>
</feature>
<organism evidence="2 3">
    <name type="scientific">Flavobacterium turcicum</name>
    <dbReference type="NCBI Taxonomy" id="2764718"/>
    <lineage>
        <taxon>Bacteria</taxon>
        <taxon>Pseudomonadati</taxon>
        <taxon>Bacteroidota</taxon>
        <taxon>Flavobacteriia</taxon>
        <taxon>Flavobacteriales</taxon>
        <taxon>Flavobacteriaceae</taxon>
        <taxon>Flavobacterium</taxon>
    </lineage>
</organism>
<keyword evidence="1" id="KW-0732">Signal</keyword>
<sequence>MKKILIFTAVLIFSTLAYSQKESDLSRNLFKVNILAPGLTYERVLGDKTTFNVDVNLSFGGTSKGGGQLKLLASPFGRAQYRYYYNLEKRLAKNKSIRVNSAAYIAPSISYYMKPINNGSYLSDYDGLTAGAVWGFQKTYKTGMNLGANTGLGYNFSSNLVHQVVPILNFTVAWVILK</sequence>
<reference evidence="2 3" key="1">
    <citation type="submission" date="2020-08" db="EMBL/GenBank/DDBJ databases">
        <title>Description of novel Flavobacterium F-400 isolate.</title>
        <authorList>
            <person name="Saticioglu I."/>
            <person name="Duman M."/>
            <person name="Altun S."/>
        </authorList>
    </citation>
    <scope>NUCLEOTIDE SEQUENCE [LARGE SCALE GENOMIC DNA]</scope>
    <source>
        <strain evidence="2 3">F-400</strain>
    </source>
</reference>
<dbReference type="RefSeq" id="WP_166138801.1">
    <property type="nucleotide sequence ID" value="NZ_JAAOBY010000009.1"/>
</dbReference>
<evidence type="ECO:0000313" key="3">
    <source>
        <dbReference type="Proteomes" id="UP000621670"/>
    </source>
</evidence>
<protein>
    <submittedName>
        <fullName evidence="2">DUF3575 domain-containing protein</fullName>
    </submittedName>
</protein>